<accession>A0A024SGL8</accession>
<feature type="region of interest" description="Disordered" evidence="1">
    <location>
        <begin position="1"/>
        <end position="38"/>
    </location>
</feature>
<dbReference type="PANTHER" id="PTHR31840:SF1">
    <property type="entry name" value="COILED-COIL DOMAIN-CONTAINING PROTEIN 97"/>
    <property type="match status" value="1"/>
</dbReference>
<feature type="region of interest" description="Disordered" evidence="1">
    <location>
        <begin position="114"/>
        <end position="148"/>
    </location>
</feature>
<feature type="compositionally biased region" description="Low complexity" evidence="1">
    <location>
        <begin position="126"/>
        <end position="139"/>
    </location>
</feature>
<feature type="compositionally biased region" description="Polar residues" evidence="1">
    <location>
        <begin position="115"/>
        <end position="125"/>
    </location>
</feature>
<dbReference type="PANTHER" id="PTHR31840">
    <property type="entry name" value="COILED-COIL DOMAIN-CONTAINING PROTEIN 97"/>
    <property type="match status" value="1"/>
</dbReference>
<name>A0A024SGL8_HYPJR</name>
<evidence type="ECO:0000259" key="2">
    <source>
        <dbReference type="Pfam" id="PF09747"/>
    </source>
</evidence>
<protein>
    <recommendedName>
        <fullName evidence="2">CCD97-like C-terminal domain-containing protein</fullName>
    </recommendedName>
</protein>
<proteinExistence type="predicted"/>
<reference evidence="4" key="1">
    <citation type="journal article" date="2013" name="Ind. Biotechnol.">
        <title>Comparative genomics analysis of Trichoderma reesei strains.</title>
        <authorList>
            <person name="Koike H."/>
            <person name="Aerts A."/>
            <person name="LaButti K."/>
            <person name="Grigoriev I.V."/>
            <person name="Baker S.E."/>
        </authorList>
    </citation>
    <scope>NUCLEOTIDE SEQUENCE [LARGE SCALE GENOMIC DNA]</scope>
    <source>
        <strain evidence="4">ATCC 56765 / BCRC 32924 / NRRL 11460 / Rut C-30</strain>
    </source>
</reference>
<feature type="compositionally biased region" description="Basic and acidic residues" evidence="1">
    <location>
        <begin position="19"/>
        <end position="32"/>
    </location>
</feature>
<dbReference type="HOGENOM" id="CLU_076914_1_0_1"/>
<dbReference type="AlphaFoldDB" id="A0A024SGL8"/>
<dbReference type="Proteomes" id="UP000024376">
    <property type="component" value="Unassembled WGS sequence"/>
</dbReference>
<evidence type="ECO:0000256" key="1">
    <source>
        <dbReference type="SAM" id="MobiDB-lite"/>
    </source>
</evidence>
<dbReference type="InterPro" id="IPR040233">
    <property type="entry name" value="CCD97-like_C"/>
</dbReference>
<gene>
    <name evidence="3" type="ORF">M419DRAFT_34216</name>
</gene>
<feature type="region of interest" description="Disordered" evidence="1">
    <location>
        <begin position="207"/>
        <end position="229"/>
    </location>
</feature>
<dbReference type="OrthoDB" id="333176at2759"/>
<dbReference type="Pfam" id="PF09747">
    <property type="entry name" value="CCD97-like_C"/>
    <property type="match status" value="1"/>
</dbReference>
<dbReference type="KEGG" id="trr:M419DRAFT_34216"/>
<dbReference type="EMBL" id="KI911143">
    <property type="protein sequence ID" value="ETS03332.1"/>
    <property type="molecule type" value="Genomic_DNA"/>
</dbReference>
<evidence type="ECO:0000313" key="3">
    <source>
        <dbReference type="EMBL" id="ETS03332.1"/>
    </source>
</evidence>
<organism evidence="3 4">
    <name type="scientific">Hypocrea jecorina (strain ATCC 56765 / BCRC 32924 / NRRL 11460 / Rut C-30)</name>
    <name type="common">Trichoderma reesei</name>
    <dbReference type="NCBI Taxonomy" id="1344414"/>
    <lineage>
        <taxon>Eukaryota</taxon>
        <taxon>Fungi</taxon>
        <taxon>Dikarya</taxon>
        <taxon>Ascomycota</taxon>
        <taxon>Pezizomycotina</taxon>
        <taxon>Sordariomycetes</taxon>
        <taxon>Hypocreomycetidae</taxon>
        <taxon>Hypocreales</taxon>
        <taxon>Hypocreaceae</taxon>
        <taxon>Trichoderma</taxon>
    </lineage>
</organism>
<sequence>MPASVSSPSPDLPAEATTPDDRDPHIARDRPFPRRLRTPAKLVRLGVRNRRHEYLVKTPSYFDSLDHELADPILYERLVKRFQTPAEREADGKAKGYGRTLEADLIRGETKLANVHQSAEQPNGHSSSSSLDPDSSKVVGDGGVGTNAWDAEAENKEHGMQLWHAYLEARFVEGMDEEFDYSQVDDNDQYDTMAIRDAEDAWFDNEEPSWADCASQSPVRRGETGIQDF</sequence>
<feature type="domain" description="CCD97-like C-terminal" evidence="2">
    <location>
        <begin position="49"/>
        <end position="206"/>
    </location>
</feature>
<dbReference type="InterPro" id="IPR018613">
    <property type="entry name" value="Ccdc97-like"/>
</dbReference>
<evidence type="ECO:0000313" key="4">
    <source>
        <dbReference type="Proteomes" id="UP000024376"/>
    </source>
</evidence>